<dbReference type="PRINTS" id="PR00412">
    <property type="entry name" value="EPOXHYDRLASE"/>
</dbReference>
<evidence type="ECO:0000313" key="4">
    <source>
        <dbReference type="Proteomes" id="UP000075606"/>
    </source>
</evidence>
<dbReference type="EMBL" id="LRPC01000001">
    <property type="protein sequence ID" value="KYG78141.1"/>
    <property type="molecule type" value="Genomic_DNA"/>
</dbReference>
<proteinExistence type="predicted"/>
<dbReference type="InterPro" id="IPR000639">
    <property type="entry name" value="Epox_hydrolase-like"/>
</dbReference>
<accession>A0A150XHG1</accession>
<keyword evidence="1 3" id="KW-0378">Hydrolase</keyword>
<dbReference type="SUPFAM" id="SSF53474">
    <property type="entry name" value="alpha/beta-Hydrolases"/>
    <property type="match status" value="1"/>
</dbReference>
<evidence type="ECO:0000313" key="3">
    <source>
        <dbReference type="EMBL" id="KYG78141.1"/>
    </source>
</evidence>
<dbReference type="PANTHER" id="PTHR46118:SF4">
    <property type="entry name" value="PROTEIN ABHD11"/>
    <property type="match status" value="1"/>
</dbReference>
<dbReference type="AlphaFoldDB" id="A0A150XHG1"/>
<dbReference type="Proteomes" id="UP000075606">
    <property type="component" value="Unassembled WGS sequence"/>
</dbReference>
<dbReference type="RefSeq" id="WP_068217285.1">
    <property type="nucleotide sequence ID" value="NZ_LRPC01000001.1"/>
</dbReference>
<reference evidence="3 4" key="1">
    <citation type="submission" date="2016-01" db="EMBL/GenBank/DDBJ databases">
        <title>Genome sequencing of Roseivirga spongicola UST030701-084.</title>
        <authorList>
            <person name="Selvaratnam C."/>
            <person name="Thevarajoo S."/>
            <person name="Goh K.M."/>
            <person name="Ee R."/>
            <person name="Chan K.-G."/>
            <person name="Chong C.S."/>
        </authorList>
    </citation>
    <scope>NUCLEOTIDE SEQUENCE [LARGE SCALE GENOMIC DNA]</scope>
    <source>
        <strain evidence="3 4">UST030701-084</strain>
    </source>
</reference>
<name>A0A150XHG1_9BACT</name>
<dbReference type="OrthoDB" id="9808398at2"/>
<keyword evidence="4" id="KW-1185">Reference proteome</keyword>
<organism evidence="3 4">
    <name type="scientific">Roseivirga spongicola</name>
    <dbReference type="NCBI Taxonomy" id="333140"/>
    <lineage>
        <taxon>Bacteria</taxon>
        <taxon>Pseudomonadati</taxon>
        <taxon>Bacteroidota</taxon>
        <taxon>Cytophagia</taxon>
        <taxon>Cytophagales</taxon>
        <taxon>Roseivirgaceae</taxon>
        <taxon>Roseivirga</taxon>
    </lineage>
</organism>
<protein>
    <submittedName>
        <fullName evidence="3">Alpha/beta hydrolase</fullName>
    </submittedName>
</protein>
<dbReference type="GO" id="GO:0016787">
    <property type="term" value="F:hydrolase activity"/>
    <property type="evidence" value="ECO:0007669"/>
    <property type="project" value="UniProtKB-KW"/>
</dbReference>
<evidence type="ECO:0000259" key="2">
    <source>
        <dbReference type="Pfam" id="PF00561"/>
    </source>
</evidence>
<feature type="domain" description="AB hydrolase-1" evidence="2">
    <location>
        <begin position="14"/>
        <end position="241"/>
    </location>
</feature>
<evidence type="ECO:0000256" key="1">
    <source>
        <dbReference type="ARBA" id="ARBA00022801"/>
    </source>
</evidence>
<comment type="caution">
    <text evidence="3">The sequence shown here is derived from an EMBL/GenBank/DDBJ whole genome shotgun (WGS) entry which is preliminary data.</text>
</comment>
<sequence>MTLLNHKILGEGEPLVILHGLFGSLDNWMTLGKKWAEDRQVILVDQRNHGNSFHADEFNYQLMAQDLQKLLSHLKITKATILGHSMGGKTAMQFAIQYPEKVEKLIIADIGPKFYPVHHQTILKGFYSVPVNEIKSRNEADDILSKQITEFGIRQFLLKNLARDKNGFSWKMNLDVIAKNIEEVGKALNQNATFDKPTLFVRGGNSDYITNDDANMIHSIFTDSKLETIDGAGHWLHAEKPDEFFELINSFLN</sequence>
<dbReference type="STRING" id="333140.AWW68_05065"/>
<dbReference type="InterPro" id="IPR000073">
    <property type="entry name" value="AB_hydrolase_1"/>
</dbReference>
<dbReference type="PANTHER" id="PTHR46118">
    <property type="entry name" value="PROTEIN ABHD11"/>
    <property type="match status" value="1"/>
</dbReference>
<dbReference type="PRINTS" id="PR00111">
    <property type="entry name" value="ABHYDROLASE"/>
</dbReference>
<gene>
    <name evidence="3" type="ORF">AWW68_05065</name>
</gene>
<dbReference type="InterPro" id="IPR029058">
    <property type="entry name" value="AB_hydrolase_fold"/>
</dbReference>
<dbReference type="Pfam" id="PF00561">
    <property type="entry name" value="Abhydrolase_1"/>
    <property type="match status" value="1"/>
</dbReference>
<dbReference type="Gene3D" id="3.40.50.1820">
    <property type="entry name" value="alpha/beta hydrolase"/>
    <property type="match status" value="1"/>
</dbReference>